<dbReference type="Proteomes" id="UP001153555">
    <property type="component" value="Unassembled WGS sequence"/>
</dbReference>
<evidence type="ECO:0000256" key="2">
    <source>
        <dbReference type="SAM" id="Phobius"/>
    </source>
</evidence>
<dbReference type="EMBL" id="CACSLK010027751">
    <property type="protein sequence ID" value="CAA0827247.1"/>
    <property type="molecule type" value="Genomic_DNA"/>
</dbReference>
<keyword evidence="2" id="KW-0472">Membrane</keyword>
<dbReference type="PANTHER" id="PTHR37753:SF1">
    <property type="entry name" value="OS01G0940600 PROTEIN"/>
    <property type="match status" value="1"/>
</dbReference>
<sequence length="151" mass="16544">MTIVSANSMMVLCNSLSSFAIPRLIPTAHNHKQPTSPPPVKGRTIGPILQVGRRKASPRGISVVTRAGPSTSSYIFAFVFPLSLLAVTIITSARIADKLDQKFFEELAINQAILEGEEENADEVSVPLEKEAEQTRTRNRPKREVERSSST</sequence>
<organism evidence="3 4">
    <name type="scientific">Striga hermonthica</name>
    <name type="common">Purple witchweed</name>
    <name type="synonym">Buchnera hermonthica</name>
    <dbReference type="NCBI Taxonomy" id="68872"/>
    <lineage>
        <taxon>Eukaryota</taxon>
        <taxon>Viridiplantae</taxon>
        <taxon>Streptophyta</taxon>
        <taxon>Embryophyta</taxon>
        <taxon>Tracheophyta</taxon>
        <taxon>Spermatophyta</taxon>
        <taxon>Magnoliopsida</taxon>
        <taxon>eudicotyledons</taxon>
        <taxon>Gunneridae</taxon>
        <taxon>Pentapetalae</taxon>
        <taxon>asterids</taxon>
        <taxon>lamiids</taxon>
        <taxon>Lamiales</taxon>
        <taxon>Orobanchaceae</taxon>
        <taxon>Buchnereae</taxon>
        <taxon>Striga</taxon>
    </lineage>
</organism>
<comment type="caution">
    <text evidence="3">The sequence shown here is derived from an EMBL/GenBank/DDBJ whole genome shotgun (WGS) entry which is preliminary data.</text>
</comment>
<feature type="compositionally biased region" description="Basic and acidic residues" evidence="1">
    <location>
        <begin position="128"/>
        <end position="151"/>
    </location>
</feature>
<evidence type="ECO:0000313" key="4">
    <source>
        <dbReference type="Proteomes" id="UP001153555"/>
    </source>
</evidence>
<feature type="region of interest" description="Disordered" evidence="1">
    <location>
        <begin position="118"/>
        <end position="151"/>
    </location>
</feature>
<accession>A0A9N7NEA5</accession>
<reference evidence="3" key="1">
    <citation type="submission" date="2019-12" db="EMBL/GenBank/DDBJ databases">
        <authorList>
            <person name="Scholes J."/>
        </authorList>
    </citation>
    <scope>NUCLEOTIDE SEQUENCE</scope>
</reference>
<gene>
    <name evidence="3" type="ORF">SHERM_22942</name>
</gene>
<name>A0A9N7NEA5_STRHE</name>
<evidence type="ECO:0000256" key="1">
    <source>
        <dbReference type="SAM" id="MobiDB-lite"/>
    </source>
</evidence>
<dbReference type="OrthoDB" id="786736at2759"/>
<keyword evidence="2" id="KW-0812">Transmembrane</keyword>
<feature type="transmembrane region" description="Helical" evidence="2">
    <location>
        <begin position="74"/>
        <end position="93"/>
    </location>
</feature>
<protein>
    <submittedName>
        <fullName evidence="3">High chlorophyll fluorescence 153</fullName>
    </submittedName>
</protein>
<dbReference type="AlphaFoldDB" id="A0A9N7NEA5"/>
<keyword evidence="4" id="KW-1185">Reference proteome</keyword>
<proteinExistence type="predicted"/>
<evidence type="ECO:0000313" key="3">
    <source>
        <dbReference type="EMBL" id="CAA0827247.1"/>
    </source>
</evidence>
<dbReference type="PANTHER" id="PTHR37753">
    <property type="entry name" value="OS01G0940600 PROTEIN"/>
    <property type="match status" value="1"/>
</dbReference>
<keyword evidence="2" id="KW-1133">Transmembrane helix</keyword>